<evidence type="ECO:0000256" key="2">
    <source>
        <dbReference type="ARBA" id="ARBA00022679"/>
    </source>
</evidence>
<dbReference type="AlphaFoldDB" id="A0A835D6Q0"/>
<dbReference type="Pfam" id="PF00201">
    <property type="entry name" value="UDPGT"/>
    <property type="match status" value="1"/>
</dbReference>
<name>A0A835D6Q0_TETSI</name>
<evidence type="ECO:0000313" key="4">
    <source>
        <dbReference type="EMBL" id="KAF8392503.1"/>
    </source>
</evidence>
<dbReference type="EMBL" id="JABCRI010000016">
    <property type="protein sequence ID" value="KAF8392503.1"/>
    <property type="molecule type" value="Genomic_DNA"/>
</dbReference>
<evidence type="ECO:0000256" key="1">
    <source>
        <dbReference type="ARBA" id="ARBA00009995"/>
    </source>
</evidence>
<evidence type="ECO:0000313" key="5">
    <source>
        <dbReference type="Proteomes" id="UP000655225"/>
    </source>
</evidence>
<dbReference type="Proteomes" id="UP000655225">
    <property type="component" value="Unassembled WGS sequence"/>
</dbReference>
<evidence type="ECO:0008006" key="6">
    <source>
        <dbReference type="Google" id="ProtNLM"/>
    </source>
</evidence>
<dbReference type="CDD" id="cd03784">
    <property type="entry name" value="GT1_Gtf-like"/>
    <property type="match status" value="1"/>
</dbReference>
<evidence type="ECO:0000256" key="3">
    <source>
        <dbReference type="SAM" id="MobiDB-lite"/>
    </source>
</evidence>
<comment type="similarity">
    <text evidence="1">Belongs to the UDP-glycosyltransferase family.</text>
</comment>
<dbReference type="InterPro" id="IPR002213">
    <property type="entry name" value="UDP_glucos_trans"/>
</dbReference>
<keyword evidence="2" id="KW-0808">Transferase</keyword>
<dbReference type="OMA" id="WATNDIE"/>
<dbReference type="Gene3D" id="3.40.50.2000">
    <property type="entry name" value="Glycogen Phosphorylase B"/>
    <property type="match status" value="3"/>
</dbReference>
<reference evidence="4 5" key="1">
    <citation type="submission" date="2020-04" db="EMBL/GenBank/DDBJ databases">
        <title>Plant Genome Project.</title>
        <authorList>
            <person name="Zhang R.-G."/>
        </authorList>
    </citation>
    <scope>NUCLEOTIDE SEQUENCE [LARGE SCALE GENOMIC DNA]</scope>
    <source>
        <strain evidence="4">YNK0</strain>
        <tissue evidence="4">Leaf</tissue>
    </source>
</reference>
<dbReference type="SUPFAM" id="SSF53756">
    <property type="entry name" value="UDP-Glycosyltransferase/glycogen phosphorylase"/>
    <property type="match status" value="2"/>
</dbReference>
<accession>A0A835D6Q0</accession>
<dbReference type="PANTHER" id="PTHR48049">
    <property type="entry name" value="GLYCOSYLTRANSFERASE"/>
    <property type="match status" value="1"/>
</dbReference>
<dbReference type="PANTHER" id="PTHR48049:SF57">
    <property type="entry name" value="UDP-GLYCOSYLTRANSFERASE 91C1-LIKE"/>
    <property type="match status" value="1"/>
</dbReference>
<feature type="compositionally biased region" description="Basic and acidic residues" evidence="3">
    <location>
        <begin position="1"/>
        <end position="10"/>
    </location>
</feature>
<organism evidence="4 5">
    <name type="scientific">Tetracentron sinense</name>
    <name type="common">Spur-leaf</name>
    <dbReference type="NCBI Taxonomy" id="13715"/>
    <lineage>
        <taxon>Eukaryota</taxon>
        <taxon>Viridiplantae</taxon>
        <taxon>Streptophyta</taxon>
        <taxon>Embryophyta</taxon>
        <taxon>Tracheophyta</taxon>
        <taxon>Spermatophyta</taxon>
        <taxon>Magnoliopsida</taxon>
        <taxon>Trochodendrales</taxon>
        <taxon>Trochodendraceae</taxon>
        <taxon>Tetracentron</taxon>
    </lineage>
</organism>
<comment type="caution">
    <text evidence="4">The sequence shown here is derived from an EMBL/GenBank/DDBJ whole genome shotgun (WGS) entry which is preliminary data.</text>
</comment>
<sequence length="587" mass="66114">MDPPKLKETLQFRSPSPSPQLPLHQTDADEEDENVKQLKECSALYLSLQDCLVQSNRNWKSCQLEVQALKACHERRKNDKGKLLLAERFLRCLIHIADFWIAFTGFESEVKLSRDQVYEIAHGLELSNRTFLWTFRRPMWALDDDDALPSDFQRRIGGRGVGLAVEIERSEDGSFDGSGITKALRKAMVEEEGESISKASIDSLAKQGIRVSFISTPRNTSRLPKPPPNLAPLINLVDLRLPAVAGLPEGAEATVDIAAVEENQYLGRAYDLLHPQFKQFIANESPDWIIHDFVPHWTAEIAREFRIPHIFFAVVTAATLSFWGPPEYLVGDAQKKHRPSPESLTFPPEWITFPSSVACRQYESSDMFFQNFGRIDASHTTTAERLSLVIRSCHAVVVRSCTEFEADYLKIVEKIYRKPVIPVGLLPPEPPEGEGEWVGIFKWLDKQKPKSVVFVGFGSEVKLSRDQVCEIAHGLELSNLPFLWALRRPMWALDDDDDAFPSDFRRRVGDRGVVCIGWVPQLEILAHPSICGSLFHSGWGSIIETLQHGHALVVLPSVFDQCLNARLLVEKGLAVEVERSEDGSFAP</sequence>
<keyword evidence="5" id="KW-1185">Reference proteome</keyword>
<gene>
    <name evidence="4" type="ORF">HHK36_022845</name>
</gene>
<feature type="region of interest" description="Disordered" evidence="3">
    <location>
        <begin position="1"/>
        <end position="32"/>
    </location>
</feature>
<dbReference type="OrthoDB" id="5835829at2759"/>
<dbReference type="GO" id="GO:0035251">
    <property type="term" value="F:UDP-glucosyltransferase activity"/>
    <property type="evidence" value="ECO:0007669"/>
    <property type="project" value="InterPro"/>
</dbReference>
<protein>
    <recommendedName>
        <fullName evidence="6">UDP-glycosyltransferase</fullName>
    </recommendedName>
</protein>
<dbReference type="FunFam" id="3.40.50.2000:FF:000037">
    <property type="entry name" value="Glycosyltransferase"/>
    <property type="match status" value="1"/>
</dbReference>
<dbReference type="InterPro" id="IPR050481">
    <property type="entry name" value="UDP-glycosyltransf_plant"/>
</dbReference>
<proteinExistence type="inferred from homology"/>